<protein>
    <recommendedName>
        <fullName evidence="3">Transposase</fullName>
    </recommendedName>
</protein>
<organism evidence="1 2">
    <name type="scientific">Streptomyces camelliae</name>
    <dbReference type="NCBI Taxonomy" id="3004093"/>
    <lineage>
        <taxon>Bacteria</taxon>
        <taxon>Bacillati</taxon>
        <taxon>Actinomycetota</taxon>
        <taxon>Actinomycetes</taxon>
        <taxon>Kitasatosporales</taxon>
        <taxon>Streptomycetaceae</taxon>
        <taxon>Streptomyces</taxon>
    </lineage>
</organism>
<gene>
    <name evidence="1" type="ORF">O1G22_39490</name>
</gene>
<accession>A0ABY7PGN3</accession>
<dbReference type="RefSeq" id="WP_270085710.1">
    <property type="nucleotide sequence ID" value="NZ_CP115300.1"/>
</dbReference>
<name>A0ABY7PGN3_9ACTN</name>
<dbReference type="Proteomes" id="UP001212326">
    <property type="component" value="Chromosome"/>
</dbReference>
<sequence length="76" mass="8530">MAGPVRLVAPSVRRAGDGHGLRSGLAVPQLTRRVPRNSDFHSRDDLIDKTDTYVIQHNKTAKPYRWTYDGTPLKTT</sequence>
<evidence type="ECO:0000313" key="2">
    <source>
        <dbReference type="Proteomes" id="UP001212326"/>
    </source>
</evidence>
<keyword evidence="2" id="KW-1185">Reference proteome</keyword>
<evidence type="ECO:0008006" key="3">
    <source>
        <dbReference type="Google" id="ProtNLM"/>
    </source>
</evidence>
<reference evidence="1 2" key="1">
    <citation type="submission" date="2022-12" db="EMBL/GenBank/DDBJ databases">
        <authorList>
            <person name="Mo P."/>
        </authorList>
    </citation>
    <scope>NUCLEOTIDE SEQUENCE [LARGE SCALE GENOMIC DNA]</scope>
    <source>
        <strain evidence="1 2">HUAS 2-6</strain>
    </source>
</reference>
<proteinExistence type="predicted"/>
<dbReference type="EMBL" id="CP115300">
    <property type="protein sequence ID" value="WBO68473.1"/>
    <property type="molecule type" value="Genomic_DNA"/>
</dbReference>
<evidence type="ECO:0000313" key="1">
    <source>
        <dbReference type="EMBL" id="WBO68473.1"/>
    </source>
</evidence>